<dbReference type="Proteomes" id="UP000193144">
    <property type="component" value="Unassembled WGS sequence"/>
</dbReference>
<sequence length="272" mass="30113">MKVFLLLAALLAALTFGAPTDNPRDSLILRGDVPGLNVTHLVNPDKTRNTNLTTTYISPRYTEQAAPIPETKTAFDIGTTVKEPTIVRIAIKDKPANIGDLDSAESSDAIKHALEWLCPLEDDGGNCRIAQTGDDGWPKPSHNQVNLRLSNGAMLVFIERGHFTSDAMRKLMIRSIAATISAAAEYSGNHGDGIFKKGICNVPSYVGLAVLGTPNILDVHFRWIPDERYWANVANTQWDCEGTHWVVVDHFRYLMADWNKELHETEKSIFCV</sequence>
<protein>
    <submittedName>
        <fullName evidence="2">Uncharacterized protein</fullName>
    </submittedName>
</protein>
<evidence type="ECO:0000256" key="1">
    <source>
        <dbReference type="SAM" id="SignalP"/>
    </source>
</evidence>
<feature type="signal peptide" evidence="1">
    <location>
        <begin position="1"/>
        <end position="17"/>
    </location>
</feature>
<proteinExistence type="predicted"/>
<dbReference type="EMBL" id="MCFA01000097">
    <property type="protein sequence ID" value="ORY08654.1"/>
    <property type="molecule type" value="Genomic_DNA"/>
</dbReference>
<name>A0A1Y1ZEQ0_9PLEO</name>
<reference evidence="2 3" key="1">
    <citation type="submission" date="2016-07" db="EMBL/GenBank/DDBJ databases">
        <title>Pervasive Adenine N6-methylation of Active Genes in Fungi.</title>
        <authorList>
            <consortium name="DOE Joint Genome Institute"/>
            <person name="Mondo S.J."/>
            <person name="Dannebaum R.O."/>
            <person name="Kuo R.C."/>
            <person name="Labutti K."/>
            <person name="Haridas S."/>
            <person name="Kuo A."/>
            <person name="Salamov A."/>
            <person name="Ahrendt S.R."/>
            <person name="Lipzen A."/>
            <person name="Sullivan W."/>
            <person name="Andreopoulos W.B."/>
            <person name="Clum A."/>
            <person name="Lindquist E."/>
            <person name="Daum C."/>
            <person name="Ramamoorthy G.K."/>
            <person name="Gryganskyi A."/>
            <person name="Culley D."/>
            <person name="Magnuson J.K."/>
            <person name="James T.Y."/>
            <person name="O'Malley M.A."/>
            <person name="Stajich J.E."/>
            <person name="Spatafora J.W."/>
            <person name="Visel A."/>
            <person name="Grigoriev I.V."/>
        </authorList>
    </citation>
    <scope>NUCLEOTIDE SEQUENCE [LARGE SCALE GENOMIC DNA]</scope>
    <source>
        <strain evidence="2 3">CBS 115471</strain>
    </source>
</reference>
<accession>A0A1Y1ZEQ0</accession>
<evidence type="ECO:0000313" key="3">
    <source>
        <dbReference type="Proteomes" id="UP000193144"/>
    </source>
</evidence>
<keyword evidence="1" id="KW-0732">Signal</keyword>
<dbReference type="AlphaFoldDB" id="A0A1Y1ZEQ0"/>
<keyword evidence="3" id="KW-1185">Reference proteome</keyword>
<evidence type="ECO:0000313" key="2">
    <source>
        <dbReference type="EMBL" id="ORY08654.1"/>
    </source>
</evidence>
<dbReference type="OrthoDB" id="3688572at2759"/>
<comment type="caution">
    <text evidence="2">The sequence shown here is derived from an EMBL/GenBank/DDBJ whole genome shotgun (WGS) entry which is preliminary data.</text>
</comment>
<organism evidence="2 3">
    <name type="scientific">Clohesyomyces aquaticus</name>
    <dbReference type="NCBI Taxonomy" id="1231657"/>
    <lineage>
        <taxon>Eukaryota</taxon>
        <taxon>Fungi</taxon>
        <taxon>Dikarya</taxon>
        <taxon>Ascomycota</taxon>
        <taxon>Pezizomycotina</taxon>
        <taxon>Dothideomycetes</taxon>
        <taxon>Pleosporomycetidae</taxon>
        <taxon>Pleosporales</taxon>
        <taxon>Lindgomycetaceae</taxon>
        <taxon>Clohesyomyces</taxon>
    </lineage>
</organism>
<gene>
    <name evidence="2" type="ORF">BCR34DRAFT_616291</name>
</gene>
<feature type="chain" id="PRO_5011012273" evidence="1">
    <location>
        <begin position="18"/>
        <end position="272"/>
    </location>
</feature>